<evidence type="ECO:0000256" key="1">
    <source>
        <dbReference type="SAM" id="Coils"/>
    </source>
</evidence>
<evidence type="ECO:0000313" key="3">
    <source>
        <dbReference type="Proteomes" id="UP000596742"/>
    </source>
</evidence>
<dbReference type="EMBL" id="UYJE01000291">
    <property type="protein sequence ID" value="VDH91981.1"/>
    <property type="molecule type" value="Genomic_DNA"/>
</dbReference>
<organism evidence="2 3">
    <name type="scientific">Mytilus galloprovincialis</name>
    <name type="common">Mediterranean mussel</name>
    <dbReference type="NCBI Taxonomy" id="29158"/>
    <lineage>
        <taxon>Eukaryota</taxon>
        <taxon>Metazoa</taxon>
        <taxon>Spiralia</taxon>
        <taxon>Lophotrochozoa</taxon>
        <taxon>Mollusca</taxon>
        <taxon>Bivalvia</taxon>
        <taxon>Autobranchia</taxon>
        <taxon>Pteriomorphia</taxon>
        <taxon>Mytilida</taxon>
        <taxon>Mytiloidea</taxon>
        <taxon>Mytilidae</taxon>
        <taxon>Mytilinae</taxon>
        <taxon>Mytilus</taxon>
    </lineage>
</organism>
<accession>A0A8B6BKN4</accession>
<gene>
    <name evidence="2" type="ORF">MGAL_10B090568</name>
</gene>
<dbReference type="AlphaFoldDB" id="A0A8B6BKN4"/>
<dbReference type="Proteomes" id="UP000596742">
    <property type="component" value="Unassembled WGS sequence"/>
</dbReference>
<dbReference type="OrthoDB" id="6091153at2759"/>
<proteinExistence type="predicted"/>
<protein>
    <submittedName>
        <fullName evidence="2">Uncharacterized protein</fullName>
    </submittedName>
</protein>
<comment type="caution">
    <text evidence="2">The sequence shown here is derived from an EMBL/GenBank/DDBJ whole genome shotgun (WGS) entry which is preliminary data.</text>
</comment>
<keyword evidence="3" id="KW-1185">Reference proteome</keyword>
<feature type="coiled-coil region" evidence="1">
    <location>
        <begin position="62"/>
        <end position="96"/>
    </location>
</feature>
<name>A0A8B6BKN4_MYTGA</name>
<keyword evidence="1" id="KW-0175">Coiled coil</keyword>
<evidence type="ECO:0000313" key="2">
    <source>
        <dbReference type="EMBL" id="VDH91981.1"/>
    </source>
</evidence>
<sequence length="137" mass="15693">MLSRDHFIDALDDADTRLCIHQAHPKTLNDAVKLAVELEAFYIADKQRDKPLSVRNFAISENSEVSGQIKTLTDVVEELRRELQFLKSDMSQQRRGFNNNNNKPGKEDVGLVERQAILEEIVLNMTKVTQIINKKTE</sequence>
<reference evidence="2" key="1">
    <citation type="submission" date="2018-11" db="EMBL/GenBank/DDBJ databases">
        <authorList>
            <person name="Alioto T."/>
            <person name="Alioto T."/>
        </authorList>
    </citation>
    <scope>NUCLEOTIDE SEQUENCE</scope>
</reference>